<proteinExistence type="predicted"/>
<dbReference type="SUPFAM" id="SSF51338">
    <property type="entry name" value="Composite domain of metallo-dependent hydrolases"/>
    <property type="match status" value="1"/>
</dbReference>
<feature type="signal peptide" evidence="1">
    <location>
        <begin position="1"/>
        <end position="21"/>
    </location>
</feature>
<dbReference type="GO" id="GO:0016812">
    <property type="term" value="F:hydrolase activity, acting on carbon-nitrogen (but not peptide) bonds, in cyclic amides"/>
    <property type="evidence" value="ECO:0007669"/>
    <property type="project" value="TreeGrafter"/>
</dbReference>
<dbReference type="Gene3D" id="3.20.20.140">
    <property type="entry name" value="Metal-dependent hydrolases"/>
    <property type="match status" value="1"/>
</dbReference>
<dbReference type="OrthoDB" id="9766983at2"/>
<dbReference type="InterPro" id="IPR011059">
    <property type="entry name" value="Metal-dep_hydrolase_composite"/>
</dbReference>
<accession>A0A4R5LQH0</accession>
<dbReference type="NCBIfam" id="NF006560">
    <property type="entry name" value="PRK09061.1"/>
    <property type="match status" value="1"/>
</dbReference>
<dbReference type="EMBL" id="SMSE01000003">
    <property type="protein sequence ID" value="TDG12798.1"/>
    <property type="molecule type" value="Genomic_DNA"/>
</dbReference>
<feature type="chain" id="PRO_5020293296" evidence="1">
    <location>
        <begin position="22"/>
        <end position="509"/>
    </location>
</feature>
<evidence type="ECO:0000313" key="3">
    <source>
        <dbReference type="Proteomes" id="UP000295554"/>
    </source>
</evidence>
<dbReference type="SUPFAM" id="SSF51556">
    <property type="entry name" value="Metallo-dependent hydrolases"/>
    <property type="match status" value="1"/>
</dbReference>
<gene>
    <name evidence="2" type="ORF">E2F43_14640</name>
</gene>
<dbReference type="Gene3D" id="3.30.1490.130">
    <property type="entry name" value="D-aminoacylase. Domain 3"/>
    <property type="match status" value="1"/>
</dbReference>
<dbReference type="PANTHER" id="PTHR11647">
    <property type="entry name" value="HYDRANTOINASE/DIHYDROPYRIMIDINASE FAMILY MEMBER"/>
    <property type="match status" value="1"/>
</dbReference>
<dbReference type="Gene3D" id="2.30.40.10">
    <property type="entry name" value="Urease, subunit C, domain 1"/>
    <property type="match status" value="1"/>
</dbReference>
<dbReference type="GO" id="GO:0005829">
    <property type="term" value="C:cytosol"/>
    <property type="evidence" value="ECO:0007669"/>
    <property type="project" value="TreeGrafter"/>
</dbReference>
<dbReference type="PANTHER" id="PTHR11647:SF1">
    <property type="entry name" value="COLLAPSIN RESPONSE MEDIATOR PROTEIN"/>
    <property type="match status" value="1"/>
</dbReference>
<dbReference type="RefSeq" id="WP_133213926.1">
    <property type="nucleotide sequence ID" value="NZ_SMSE01000003.1"/>
</dbReference>
<dbReference type="GO" id="GO:0016811">
    <property type="term" value="F:hydrolase activity, acting on carbon-nitrogen (but not peptide) bonds, in linear amides"/>
    <property type="evidence" value="ECO:0007669"/>
    <property type="project" value="InterPro"/>
</dbReference>
<organism evidence="2 3">
    <name type="scientific">Seongchinamella unica</name>
    <dbReference type="NCBI Taxonomy" id="2547392"/>
    <lineage>
        <taxon>Bacteria</taxon>
        <taxon>Pseudomonadati</taxon>
        <taxon>Pseudomonadota</taxon>
        <taxon>Gammaproteobacteria</taxon>
        <taxon>Cellvibrionales</taxon>
        <taxon>Halieaceae</taxon>
        <taxon>Seongchinamella</taxon>
    </lineage>
</organism>
<dbReference type="InterPro" id="IPR032466">
    <property type="entry name" value="Metal_Hydrolase"/>
</dbReference>
<evidence type="ECO:0000256" key="1">
    <source>
        <dbReference type="SAM" id="SignalP"/>
    </source>
</evidence>
<dbReference type="InterPro" id="IPR050378">
    <property type="entry name" value="Metallo-dep_Hydrolases_sf"/>
</dbReference>
<keyword evidence="3" id="KW-1185">Reference proteome</keyword>
<dbReference type="InterPro" id="IPR023100">
    <property type="entry name" value="D-aminoacylase_insert_dom_sf"/>
</dbReference>
<keyword evidence="1" id="KW-0732">Signal</keyword>
<dbReference type="AlphaFoldDB" id="A0A4R5LQH0"/>
<reference evidence="2 3" key="1">
    <citation type="submission" date="2019-03" db="EMBL/GenBank/DDBJ databases">
        <title>Seongchinamella monodicae gen. nov., sp. nov., a novel member of the Gammaproteobacteria isolated from a tidal mudflat of beach.</title>
        <authorList>
            <person name="Yang H.G."/>
            <person name="Kang J.W."/>
            <person name="Lee S.D."/>
        </authorList>
    </citation>
    <scope>NUCLEOTIDE SEQUENCE [LARGE SCALE GENOMIC DNA]</scope>
    <source>
        <strain evidence="2 3">GH4-78</strain>
    </source>
</reference>
<name>A0A4R5LQH0_9GAMM</name>
<comment type="caution">
    <text evidence="2">The sequence shown here is derived from an EMBL/GenBank/DDBJ whole genome shotgun (WGS) entry which is preliminary data.</text>
</comment>
<evidence type="ECO:0000313" key="2">
    <source>
        <dbReference type="EMBL" id="TDG12798.1"/>
    </source>
</evidence>
<protein>
    <submittedName>
        <fullName evidence="2">D-glutamate deacylase</fullName>
    </submittedName>
</protein>
<dbReference type="Proteomes" id="UP000295554">
    <property type="component" value="Unassembled WGS sequence"/>
</dbReference>
<sequence length="509" mass="55568">MALKYQPLVIVALLLATPAWAESHDLVIENGRVMDPETGFDQVANVGIDDGVITRITSKSLSGERTIDATGLVVAPGFIDAHSHAQDAFGFRLYLRDGVTTAMDLETGAYPVSAYYDYWDGRAQLNYGVSVGHMWARMAILDDVDPKGRPFYGGVINESLKDDAHWQTKNYDRADTPAILAGMERGLKAGGLGIGFPIGYYTATSSPEVMQVAALAKRHDSFITSHVRYLSQVPPSGYLGFQEMITVAQVHDVPLLLHHVPSNCLGLTTECLDLIDDARASGVNVIGEFYPYTFASTYANADYLFPGYQKKLGITGSDLVVIQTGEVLDDEKFERMRTEAPETFLLMYTIKEKDMLAAARRPGVVFGSDGVAWIMEDGSDAPADTPYGSGRGHPRGAGAHARFLRMAREDDAIGLMDALWKLSYGLADFLDDTIPQFKTRGRVQEGMTADLTIFDPETVTDNASWEEGKNTLPSTGIPYVLVNGVPVVDDSRVRDDLFPGVAIRRAVSD</sequence>